<evidence type="ECO:0000313" key="3">
    <source>
        <dbReference type="Proteomes" id="UP001319080"/>
    </source>
</evidence>
<gene>
    <name evidence="2" type="ORF">KK062_28060</name>
</gene>
<reference evidence="2 3" key="1">
    <citation type="submission" date="2021-05" db="EMBL/GenBank/DDBJ databases">
        <title>A Polyphasic approach of four new species of the genus Ohtaekwangia: Ohtaekwangia histidinii sp. nov., Ohtaekwangia cretensis sp. nov., Ohtaekwangia indiensis sp. nov., Ohtaekwangia reichenbachii sp. nov. from diverse environment.</title>
        <authorList>
            <person name="Octaviana S."/>
        </authorList>
    </citation>
    <scope>NUCLEOTIDE SEQUENCE [LARGE SCALE GENOMIC DNA]</scope>
    <source>
        <strain evidence="2 3">PWU5</strain>
    </source>
</reference>
<organism evidence="2 3">
    <name type="scientific">Dawidia cretensis</name>
    <dbReference type="NCBI Taxonomy" id="2782350"/>
    <lineage>
        <taxon>Bacteria</taxon>
        <taxon>Pseudomonadati</taxon>
        <taxon>Bacteroidota</taxon>
        <taxon>Cytophagia</taxon>
        <taxon>Cytophagales</taxon>
        <taxon>Chryseotaleaceae</taxon>
        <taxon>Dawidia</taxon>
    </lineage>
</organism>
<dbReference type="Pfam" id="PF08242">
    <property type="entry name" value="Methyltransf_12"/>
    <property type="match status" value="1"/>
</dbReference>
<comment type="caution">
    <text evidence="2">The sequence shown here is derived from an EMBL/GenBank/DDBJ whole genome shotgun (WGS) entry which is preliminary data.</text>
</comment>
<dbReference type="PANTHER" id="PTHR43861:SF1">
    <property type="entry name" value="TRANS-ACONITATE 2-METHYLTRANSFERASE"/>
    <property type="match status" value="1"/>
</dbReference>
<dbReference type="InterPro" id="IPR013217">
    <property type="entry name" value="Methyltransf_12"/>
</dbReference>
<dbReference type="CDD" id="cd02440">
    <property type="entry name" value="AdoMet_MTases"/>
    <property type="match status" value="1"/>
</dbReference>
<protein>
    <submittedName>
        <fullName evidence="2">Methyltransferase</fullName>
    </submittedName>
</protein>
<proteinExistence type="predicted"/>
<dbReference type="EMBL" id="JAHESE010000051">
    <property type="protein sequence ID" value="MBT1712129.1"/>
    <property type="molecule type" value="Genomic_DNA"/>
</dbReference>
<feature type="domain" description="Methyltransferase type 12" evidence="1">
    <location>
        <begin position="53"/>
        <end position="148"/>
    </location>
</feature>
<evidence type="ECO:0000259" key="1">
    <source>
        <dbReference type="Pfam" id="PF08242"/>
    </source>
</evidence>
<keyword evidence="2" id="KW-0489">Methyltransferase</keyword>
<keyword evidence="3" id="KW-1185">Reference proteome</keyword>
<dbReference type="RefSeq" id="WP_254087697.1">
    <property type="nucleotide sequence ID" value="NZ_JAHESE010000051.1"/>
</dbReference>
<dbReference type="AlphaFoldDB" id="A0AAP2E5B2"/>
<dbReference type="Proteomes" id="UP001319080">
    <property type="component" value="Unassembled WGS sequence"/>
</dbReference>
<dbReference type="InterPro" id="IPR029063">
    <property type="entry name" value="SAM-dependent_MTases_sf"/>
</dbReference>
<accession>A0AAP2E5B2</accession>
<evidence type="ECO:0000313" key="2">
    <source>
        <dbReference type="EMBL" id="MBT1712129.1"/>
    </source>
</evidence>
<name>A0AAP2E5B2_9BACT</name>
<dbReference type="SUPFAM" id="SSF53335">
    <property type="entry name" value="S-adenosyl-L-methionine-dependent methyltransferases"/>
    <property type="match status" value="1"/>
</dbReference>
<dbReference type="GO" id="GO:0032259">
    <property type="term" value="P:methylation"/>
    <property type="evidence" value="ECO:0007669"/>
    <property type="project" value="UniProtKB-KW"/>
</dbReference>
<dbReference type="Gene3D" id="3.40.50.150">
    <property type="entry name" value="Vaccinia Virus protein VP39"/>
    <property type="match status" value="1"/>
</dbReference>
<dbReference type="GO" id="GO:0008168">
    <property type="term" value="F:methyltransferase activity"/>
    <property type="evidence" value="ECO:0007669"/>
    <property type="project" value="UniProtKB-KW"/>
</dbReference>
<dbReference type="PANTHER" id="PTHR43861">
    <property type="entry name" value="TRANS-ACONITATE 2-METHYLTRANSFERASE-RELATED"/>
    <property type="match status" value="1"/>
</dbReference>
<keyword evidence="2" id="KW-0808">Transferase</keyword>
<sequence>MSAEFDQYAKSYQELHASNIKASGYDPSYFDQQKIRELHRVAGKEYSGNINFLDFGCGIGKSEPHIRKYFPEAVIHGADPSQESLKQAAEKNKSVNVTYHYFAETAQFNPGISFDIIFVANVFHHIPATEHVATLAKLKSLLSPRGKLFVFEHNPWNPLTSHAFNTCEFDQGCVMIPAPAFRKKALAGGFAKIKTNFILFFPKALQAFVPLEKFLTKVPIGAQYYVICS</sequence>